<dbReference type="Proteomes" id="UP000232791">
    <property type="component" value="Segment"/>
</dbReference>
<dbReference type="GO" id="GO:0006281">
    <property type="term" value="P:DNA repair"/>
    <property type="evidence" value="ECO:0007669"/>
    <property type="project" value="InterPro"/>
</dbReference>
<dbReference type="OrthoDB" id="5394at10239"/>
<dbReference type="PANTHER" id="PTHR47642:SF6">
    <property type="entry name" value="ATP-DEPENDENT DNA HELICASE"/>
    <property type="match status" value="1"/>
</dbReference>
<feature type="domain" description="DNA helicase Pif1-like DEAD-box helicase" evidence="1">
    <location>
        <begin position="45"/>
        <end position="214"/>
    </location>
</feature>
<proteinExistence type="predicted"/>
<accession>A0A0K0WSB2</accession>
<keyword evidence="2" id="KW-0547">Nucleotide-binding</keyword>
<name>A0A0K0WSB2_9BBAC</name>
<evidence type="ECO:0000313" key="3">
    <source>
        <dbReference type="Proteomes" id="UP000232791"/>
    </source>
</evidence>
<dbReference type="EMBL" id="KR091910">
    <property type="protein sequence ID" value="AKS25455.1"/>
    <property type="molecule type" value="Genomic_DNA"/>
</dbReference>
<keyword evidence="3" id="KW-1185">Reference proteome</keyword>
<reference evidence="2 3" key="1">
    <citation type="journal article" date="2015" name="PLoS ONE">
        <title>The Complete Genome of a New Betabaculovirus from Clostera anastomosis.</title>
        <authorList>
            <person name="Yin F."/>
            <person name="Zhu Z."/>
            <person name="Liu X."/>
            <person name="Hou D."/>
            <person name="Wang J."/>
            <person name="Zhang L."/>
            <person name="Wang M."/>
            <person name="Kou Z."/>
            <person name="Wang H."/>
            <person name="Deng F."/>
            <person name="Hu Z."/>
        </authorList>
    </citation>
    <scope>NUCLEOTIDE SEQUENCE [LARGE SCALE GENOMIC DNA]</scope>
    <source>
        <strain evidence="2 3">ClasGV-B</strain>
    </source>
</reference>
<dbReference type="SUPFAM" id="SSF52540">
    <property type="entry name" value="P-loop containing nucleoside triphosphate hydrolases"/>
    <property type="match status" value="2"/>
</dbReference>
<dbReference type="PANTHER" id="PTHR47642">
    <property type="entry name" value="ATP-DEPENDENT DNA HELICASE"/>
    <property type="match status" value="1"/>
</dbReference>
<dbReference type="GO" id="GO:0000723">
    <property type="term" value="P:telomere maintenance"/>
    <property type="evidence" value="ECO:0007669"/>
    <property type="project" value="InterPro"/>
</dbReference>
<dbReference type="Gene3D" id="3.40.50.300">
    <property type="entry name" value="P-loop containing nucleotide triphosphate hydrolases"/>
    <property type="match status" value="1"/>
</dbReference>
<dbReference type="CDD" id="cd18809">
    <property type="entry name" value="SF1_C_RecD"/>
    <property type="match status" value="1"/>
</dbReference>
<dbReference type="Pfam" id="PF05970">
    <property type="entry name" value="PIF1"/>
    <property type="match status" value="1"/>
</dbReference>
<organism evidence="2 3">
    <name type="scientific">Clostera anastomosis granulovirus B</name>
    <dbReference type="NCBI Taxonomy" id="1986290"/>
    <lineage>
        <taxon>Viruses</taxon>
        <taxon>Viruses incertae sedis</taxon>
        <taxon>Naldaviricetes</taxon>
        <taxon>Lefavirales</taxon>
        <taxon>Baculoviridae</taxon>
        <taxon>Betabaculovirus</taxon>
        <taxon>Betabaculovirus alterclanastomosis</taxon>
    </lineage>
</organism>
<evidence type="ECO:0000259" key="1">
    <source>
        <dbReference type="Pfam" id="PF05970"/>
    </source>
</evidence>
<keyword evidence="2" id="KW-0378">Hydrolase</keyword>
<dbReference type="InterPro" id="IPR051055">
    <property type="entry name" value="PIF1_helicase"/>
</dbReference>
<gene>
    <name evidence="2" type="ORF">clas112</name>
</gene>
<keyword evidence="2" id="KW-0067">ATP-binding</keyword>
<dbReference type="InterPro" id="IPR027417">
    <property type="entry name" value="P-loop_NTPase"/>
</dbReference>
<sequence>MEPHLSCIVAEEKTVCTKKVAATAQQCKKQKFSSKLVDDMANATLNTRQQKLFDYLTQTKSFSPVFISGSAGTGKSALLVALREHWLAEDKIVFVTAYTHLAARNINGKTCHSLFRFDFDLNLLRAQIGVPHYVIIDEISMVPEKMLDGIDSRLRQNSGKFSLPFGGVNVVVFGDLYQIPPVDKHRQLLPPYKSDIWHSFELYELTENMRQSEPEFIANLNMLRVGNVKCIPYFNGFVVDAATQNIEDSVGCTSLVSTHKEANDLNLKCYTYIGAAADDDIEGGEKKEELVCVVKRSHGRWTKDMIVFNEEQAQLIFGESIRVCVGARMMITHTTDSFCNGDLGVVQSFTDKEIVIVREHDNKIGVLRQKCLTFNTKTPGVVTFLTGFPIAYGWAVTIHKAQGMTMKHLTVYPACIFAPGQAYVALSRVVHSSGLKLATPIARNALCNMNYIQEVYDYMKPLNV</sequence>
<dbReference type="GO" id="GO:0003678">
    <property type="term" value="F:DNA helicase activity"/>
    <property type="evidence" value="ECO:0007669"/>
    <property type="project" value="InterPro"/>
</dbReference>
<protein>
    <submittedName>
        <fullName evidence="2">Helicase-2</fullName>
    </submittedName>
</protein>
<dbReference type="InterPro" id="IPR010285">
    <property type="entry name" value="DNA_helicase_pif1-like_DEAD"/>
</dbReference>
<evidence type="ECO:0000313" key="2">
    <source>
        <dbReference type="EMBL" id="AKS25455.1"/>
    </source>
</evidence>
<keyword evidence="2" id="KW-0347">Helicase</keyword>